<dbReference type="PANTHER" id="PTHR47691:SF3">
    <property type="entry name" value="HTH-TYPE TRANSCRIPTIONAL REGULATOR RV0890C-RELATED"/>
    <property type="match status" value="1"/>
</dbReference>
<dbReference type="AlphaFoldDB" id="A0A8J3I7T6"/>
<sequence>MGETLNFLFQSREDGTFELQVKESWSGQTIGGNFIPPYTTKQLNAQLKKLNKLQNDNQSLRDIGYRLFLALCGVDASTPLPINIAKHQETEPSVQALLRSVIQRTLRRRGTVALTFCFGPGCDEFVRYPWELLHNGDLFLLGSGIFTLTRALIESDMPGGCELPVHPPMRVLYIGASPLDCAPLETELSFEALERGLSPLIDNGQVFLDRLEPPTFDQLVRYLSSYGGAGVFDDSDTVIPCYIVHFDGHGAYGRLCPREDCKTVNDAEARRCVTCGQALQRVKPQTYLCFCDEEGYNQFIDAQSLRDLFVSSDVRLAVFSACETAAIASENQGEQKRPDPNPVDASLATALVMAQVPAVVAMPFSLQDDLSPTFMSHFYEALADGRTLEEALARARQALLPLQQSWFIPVLYRRVTEGEESPVPLIVTRESPEENDLPLAHLGMPSTFVGRERELRELDALLASSTASPQAKPTLRSRSSPHRVAITGSAGIGKSALALEVVHRNQEKFPGGIMGVSLDDGKTFDQALIEIIHSLNITAGQQASMDSARRVRLVLGTLRSLASRELPCLLLLDAFEEVRDRNELEIWLQFLCSLPAEVTVLVTSQFNPENMVVSENAHCRWYEYRVGKMQDADLLQLFAELAQSSGLDQHIHLEDAPQQEILREICALLDGYPLGAELIFGTARTIEGRVYTPEAATRSLEEVRDELRNSPLAGILAVLEVSSNRLTPNTRLLLAYLSAFKLPFSREQIALLFQETDEQRAELSSVPQRTMVPSIIEPTAFTELARNWRAARDELVQASFVQFDGRVYTIHPQVRHFAISHLPAEERRRVHRVVASYYTHLPQPSPEEWFAAFEHLESAGEAQDMQYAVGIAVRASWALCGRGYTAELLSMLQRAGVHATRLHDLTGEGKVQCCMGRFYACLDAILKRKLACVVASHFFSSRMNGMK</sequence>
<name>A0A8J3I7T6_9CHLR</name>
<dbReference type="InterPro" id="IPR024983">
    <property type="entry name" value="CHAT_dom"/>
</dbReference>
<dbReference type="Gene3D" id="3.40.50.300">
    <property type="entry name" value="P-loop containing nucleotide triphosphate hydrolases"/>
    <property type="match status" value="1"/>
</dbReference>
<reference evidence="2" key="1">
    <citation type="submission" date="2020-10" db="EMBL/GenBank/DDBJ databases">
        <title>Taxonomic study of unclassified bacteria belonging to the class Ktedonobacteria.</title>
        <authorList>
            <person name="Yabe S."/>
            <person name="Wang C.M."/>
            <person name="Zheng Y."/>
            <person name="Sakai Y."/>
            <person name="Cavaletti L."/>
            <person name="Monciardini P."/>
            <person name="Donadio S."/>
        </authorList>
    </citation>
    <scope>NUCLEOTIDE SEQUENCE</scope>
    <source>
        <strain evidence="2">SOSP1-1</strain>
    </source>
</reference>
<dbReference type="RefSeq" id="WP_220199263.1">
    <property type="nucleotide sequence ID" value="NZ_BNJF01000007.1"/>
</dbReference>
<dbReference type="InterPro" id="IPR027417">
    <property type="entry name" value="P-loop_NTPase"/>
</dbReference>
<dbReference type="GO" id="GO:0043531">
    <property type="term" value="F:ADP binding"/>
    <property type="evidence" value="ECO:0007669"/>
    <property type="project" value="InterPro"/>
</dbReference>
<feature type="domain" description="AAA+ ATPase" evidence="1">
    <location>
        <begin position="480"/>
        <end position="627"/>
    </location>
</feature>
<dbReference type="PANTHER" id="PTHR47691">
    <property type="entry name" value="REGULATOR-RELATED"/>
    <property type="match status" value="1"/>
</dbReference>
<evidence type="ECO:0000313" key="2">
    <source>
        <dbReference type="EMBL" id="GHO50211.1"/>
    </source>
</evidence>
<organism evidence="2 3">
    <name type="scientific">Ktedonospora formicarum</name>
    <dbReference type="NCBI Taxonomy" id="2778364"/>
    <lineage>
        <taxon>Bacteria</taxon>
        <taxon>Bacillati</taxon>
        <taxon>Chloroflexota</taxon>
        <taxon>Ktedonobacteria</taxon>
        <taxon>Ktedonobacterales</taxon>
        <taxon>Ktedonobacteraceae</taxon>
        <taxon>Ktedonospora</taxon>
    </lineage>
</organism>
<dbReference type="Pfam" id="PF12770">
    <property type="entry name" value="CHAT"/>
    <property type="match status" value="1"/>
</dbReference>
<protein>
    <recommendedName>
        <fullName evidence="1">AAA+ ATPase domain-containing protein</fullName>
    </recommendedName>
</protein>
<dbReference type="CDD" id="cd01120">
    <property type="entry name" value="RecA-like_superfamily"/>
    <property type="match status" value="1"/>
</dbReference>
<proteinExistence type="predicted"/>
<evidence type="ECO:0000259" key="1">
    <source>
        <dbReference type="SMART" id="SM00382"/>
    </source>
</evidence>
<evidence type="ECO:0000313" key="3">
    <source>
        <dbReference type="Proteomes" id="UP000612362"/>
    </source>
</evidence>
<dbReference type="Proteomes" id="UP000612362">
    <property type="component" value="Unassembled WGS sequence"/>
</dbReference>
<keyword evidence="3" id="KW-1185">Reference proteome</keyword>
<gene>
    <name evidence="2" type="ORF">KSX_83740</name>
</gene>
<accession>A0A8J3I7T6</accession>
<dbReference type="EMBL" id="BNJF01000007">
    <property type="protein sequence ID" value="GHO50211.1"/>
    <property type="molecule type" value="Genomic_DNA"/>
</dbReference>
<dbReference type="SUPFAM" id="SSF52540">
    <property type="entry name" value="P-loop containing nucleoside triphosphate hydrolases"/>
    <property type="match status" value="1"/>
</dbReference>
<dbReference type="SMART" id="SM00382">
    <property type="entry name" value="AAA"/>
    <property type="match status" value="1"/>
</dbReference>
<dbReference type="InterPro" id="IPR003593">
    <property type="entry name" value="AAA+_ATPase"/>
</dbReference>
<comment type="caution">
    <text evidence="2">The sequence shown here is derived from an EMBL/GenBank/DDBJ whole genome shotgun (WGS) entry which is preliminary data.</text>
</comment>